<evidence type="ECO:0000313" key="1">
    <source>
        <dbReference type="EMBL" id="EJR37114.1"/>
    </source>
</evidence>
<dbReference type="AlphaFoldDB" id="A0ABC9R0V7"/>
<dbReference type="Proteomes" id="UP000006976">
    <property type="component" value="Unassembled WGS sequence"/>
</dbReference>
<comment type="caution">
    <text evidence="1">The sequence shown here is derived from an EMBL/GenBank/DDBJ whole genome shotgun (WGS) entry which is preliminary data.</text>
</comment>
<gene>
    <name evidence="1" type="ORF">III_03983</name>
</gene>
<organism evidence="1 2">
    <name type="scientific">Bacillus mycoides</name>
    <dbReference type="NCBI Taxonomy" id="1405"/>
    <lineage>
        <taxon>Bacteria</taxon>
        <taxon>Bacillati</taxon>
        <taxon>Bacillota</taxon>
        <taxon>Bacilli</taxon>
        <taxon>Bacillales</taxon>
        <taxon>Bacillaceae</taxon>
        <taxon>Bacillus</taxon>
        <taxon>Bacillus cereus group</taxon>
    </lineage>
</organism>
<reference evidence="1 2" key="1">
    <citation type="submission" date="2012-04" db="EMBL/GenBank/DDBJ databases">
        <title>The Genome Sequence of Bacillus cereus VD078.</title>
        <authorList>
            <consortium name="The Broad Institute Genome Sequencing Platform"/>
            <consortium name="The Broad Institute Genome Sequencing Center for Infectious Disease"/>
            <person name="Feldgarden M."/>
            <person name="Van der Auwera G.A."/>
            <person name="Mahillon J."/>
            <person name="Duprez V."/>
            <person name="Timmery S."/>
            <person name="Mattelet C."/>
            <person name="Dierick K."/>
            <person name="Sun M."/>
            <person name="Yu Z."/>
            <person name="Zhu L."/>
            <person name="Hu X."/>
            <person name="Shank E.B."/>
            <person name="Swiecicka I."/>
            <person name="Hansen B.M."/>
            <person name="Andrup L."/>
            <person name="Young S.K."/>
            <person name="Zeng Q."/>
            <person name="Gargeya S."/>
            <person name="Fitzgerald M."/>
            <person name="Haas B."/>
            <person name="Abouelleil A."/>
            <person name="Alvarado L."/>
            <person name="Arachchi H.M."/>
            <person name="Berlin A."/>
            <person name="Chapman S.B."/>
            <person name="Goldberg J."/>
            <person name="Griggs A."/>
            <person name="Gujja S."/>
            <person name="Hansen M."/>
            <person name="Howarth C."/>
            <person name="Imamovic A."/>
            <person name="Larimer J."/>
            <person name="McCowen C."/>
            <person name="Montmayeur A."/>
            <person name="Murphy C."/>
            <person name="Neiman D."/>
            <person name="Pearson M."/>
            <person name="Priest M."/>
            <person name="Roberts A."/>
            <person name="Saif S."/>
            <person name="Shea T."/>
            <person name="Sisk P."/>
            <person name="Sykes S."/>
            <person name="Wortman J."/>
            <person name="Nusbaum C."/>
            <person name="Birren B."/>
        </authorList>
    </citation>
    <scope>NUCLEOTIDE SEQUENCE [LARGE SCALE GENOMIC DNA]</scope>
    <source>
        <strain evidence="1 2">VD078</strain>
    </source>
</reference>
<accession>A0ABC9R0V7</accession>
<dbReference type="EMBL" id="AHEV01000023">
    <property type="protein sequence ID" value="EJR37114.1"/>
    <property type="molecule type" value="Genomic_DNA"/>
</dbReference>
<dbReference type="RefSeq" id="WP_002168830.1">
    <property type="nucleotide sequence ID" value="NZ_JH792251.1"/>
</dbReference>
<evidence type="ECO:0000313" key="2">
    <source>
        <dbReference type="Proteomes" id="UP000006976"/>
    </source>
</evidence>
<protein>
    <recommendedName>
        <fullName evidence="3">Branched-chain amino acid aminotransferase</fullName>
    </recommendedName>
</protein>
<evidence type="ECO:0008006" key="3">
    <source>
        <dbReference type="Google" id="ProtNLM"/>
    </source>
</evidence>
<sequence>MKDETAVFQWLKEQNAPFGIQLQILQAFQLYKVIVEMDKKLMMYEEREYREREYRERI</sequence>
<name>A0ABC9R0V7_BACMY</name>
<proteinExistence type="predicted"/>